<protein>
    <submittedName>
        <fullName evidence="2">Uncharacterized protein</fullName>
    </submittedName>
</protein>
<keyword evidence="1" id="KW-0175">Coiled coil</keyword>
<evidence type="ECO:0000256" key="1">
    <source>
        <dbReference type="SAM" id="Coils"/>
    </source>
</evidence>
<name>A0A0B6YI30_9EUPU</name>
<feature type="coiled-coil region" evidence="1">
    <location>
        <begin position="154"/>
        <end position="223"/>
    </location>
</feature>
<proteinExistence type="predicted"/>
<feature type="coiled-coil region" evidence="1">
    <location>
        <begin position="5"/>
        <end position="59"/>
    </location>
</feature>
<gene>
    <name evidence="2" type="primary">ORF24568</name>
</gene>
<sequence length="331" mass="38197">HDQVIARQREALAELRARLRALEQSRPALSTEDQALQKIMHLQRELAELRNSQVISENQYVQERSALDKEISRTRGLTSSFNSEAEMERSAHRETMDALECSEASYLSLCRHLTDVLNVEDIGGFSSMAHIPKDERERLMDVRRKTCQLLIDHLENLKERLIRKDTLLEDYESQLAQLKASLVLEERKAQEADELRNNMRSRAEESEYLRESLSKTRDQLNQEKKLNSLIKDRKIVYSDNTRKTALLGVKHHHCKVDDPQDVVRKKQQSELLKRKSYEIHKLKKELSVAERELHDSHNVRSLQSDVTVHAARCAPSCSGCPACRGLEVVTA</sequence>
<feature type="non-terminal residue" evidence="2">
    <location>
        <position position="1"/>
    </location>
</feature>
<feature type="coiled-coil region" evidence="1">
    <location>
        <begin position="272"/>
        <end position="299"/>
    </location>
</feature>
<organism evidence="2">
    <name type="scientific">Arion vulgaris</name>
    <dbReference type="NCBI Taxonomy" id="1028688"/>
    <lineage>
        <taxon>Eukaryota</taxon>
        <taxon>Metazoa</taxon>
        <taxon>Spiralia</taxon>
        <taxon>Lophotrochozoa</taxon>
        <taxon>Mollusca</taxon>
        <taxon>Gastropoda</taxon>
        <taxon>Heterobranchia</taxon>
        <taxon>Euthyneura</taxon>
        <taxon>Panpulmonata</taxon>
        <taxon>Eupulmonata</taxon>
        <taxon>Stylommatophora</taxon>
        <taxon>Helicina</taxon>
        <taxon>Arionoidea</taxon>
        <taxon>Arionidae</taxon>
        <taxon>Arion</taxon>
    </lineage>
</organism>
<evidence type="ECO:0000313" key="2">
    <source>
        <dbReference type="EMBL" id="CEK55185.1"/>
    </source>
</evidence>
<reference evidence="2" key="1">
    <citation type="submission" date="2014-12" db="EMBL/GenBank/DDBJ databases">
        <title>Insight into the proteome of Arion vulgaris.</title>
        <authorList>
            <person name="Aradska J."/>
            <person name="Bulat T."/>
            <person name="Smidak R."/>
            <person name="Sarate P."/>
            <person name="Gangsoo J."/>
            <person name="Sialana F."/>
            <person name="Bilban M."/>
            <person name="Lubec G."/>
        </authorList>
    </citation>
    <scope>NUCLEOTIDE SEQUENCE</scope>
    <source>
        <tissue evidence="2">Skin</tissue>
    </source>
</reference>
<dbReference type="AlphaFoldDB" id="A0A0B6YI30"/>
<dbReference type="EMBL" id="HACG01008320">
    <property type="protein sequence ID" value="CEK55185.1"/>
    <property type="molecule type" value="Transcribed_RNA"/>
</dbReference>
<accession>A0A0B6YI30</accession>